<name>A0ABW4T001_9ACTN</name>
<feature type="chain" id="PRO_5046479863" evidence="1">
    <location>
        <begin position="24"/>
        <end position="517"/>
    </location>
</feature>
<organism evidence="2 3">
    <name type="scientific">Nonomuraea mangrovi</name>
    <dbReference type="NCBI Taxonomy" id="2316207"/>
    <lineage>
        <taxon>Bacteria</taxon>
        <taxon>Bacillati</taxon>
        <taxon>Actinomycetota</taxon>
        <taxon>Actinomycetes</taxon>
        <taxon>Streptosporangiales</taxon>
        <taxon>Streptosporangiaceae</taxon>
        <taxon>Nonomuraea</taxon>
    </lineage>
</organism>
<comment type="caution">
    <text evidence="2">The sequence shown here is derived from an EMBL/GenBank/DDBJ whole genome shotgun (WGS) entry which is preliminary data.</text>
</comment>
<proteinExistence type="predicted"/>
<evidence type="ECO:0000313" key="2">
    <source>
        <dbReference type="EMBL" id="MFD1934768.1"/>
    </source>
</evidence>
<feature type="signal peptide" evidence="1">
    <location>
        <begin position="1"/>
        <end position="23"/>
    </location>
</feature>
<protein>
    <submittedName>
        <fullName evidence="2">Uncharacterized protein</fullName>
    </submittedName>
</protein>
<dbReference type="Proteomes" id="UP001597368">
    <property type="component" value="Unassembled WGS sequence"/>
</dbReference>
<evidence type="ECO:0000313" key="3">
    <source>
        <dbReference type="Proteomes" id="UP001597368"/>
    </source>
</evidence>
<reference evidence="3" key="1">
    <citation type="journal article" date="2019" name="Int. J. Syst. Evol. Microbiol.">
        <title>The Global Catalogue of Microorganisms (GCM) 10K type strain sequencing project: providing services to taxonomists for standard genome sequencing and annotation.</title>
        <authorList>
            <consortium name="The Broad Institute Genomics Platform"/>
            <consortium name="The Broad Institute Genome Sequencing Center for Infectious Disease"/>
            <person name="Wu L."/>
            <person name="Ma J."/>
        </authorList>
    </citation>
    <scope>NUCLEOTIDE SEQUENCE [LARGE SCALE GENOMIC DNA]</scope>
    <source>
        <strain evidence="3">ICMP 6774ER</strain>
    </source>
</reference>
<sequence length="517" mass="56297">MMLSKLIAAATLLLTAVPGQAPASSPSASVSSTASAAESVWLTKYKALEAAIGDAVYTDPSSANLAWGESYIMRSYLDVYAATQDTAWLDKIVTHADTIIANADDIDNDGFSGWSTSQYSPPELANTSFESAASGDTTLPANWTRFQDTGSHIYRTTDVPGSGTGTQSVRVVSDQTKWKKLRQKIGSDYAGGTKHVLRAWGKRTGSVVGRVVLRDGSTTLCMLEYASTAWQLKQTTCDIPAGRAPEVWLEHASYTVSGSAYFDDVRLNGIFPYIVHDAMIGIPIAEFVRLVAKTPALSGYSAKAAAYRAFLENEIVPRWEQSGYLGNTWNGTSYQQSPNVDTFSHVRSSNDLPFNMPLGFANLLTVLHEVNGNPTYLDRATKVAQWAKGHLTGSAGAYVWNYATYTTKKEDLSHANVDVSAFVEFYRRGQVFTAADMTAFTKTLKSKMWNGSTSAPGFSLYVDGTGAANGVDYFLHSWLELSEFDRQVWTLAATKYTGFTATNASHLITLSRLLRLE</sequence>
<keyword evidence="1" id="KW-0732">Signal</keyword>
<dbReference type="EMBL" id="JBHUFV010000036">
    <property type="protein sequence ID" value="MFD1934768.1"/>
    <property type="molecule type" value="Genomic_DNA"/>
</dbReference>
<dbReference type="RefSeq" id="WP_379574860.1">
    <property type="nucleotide sequence ID" value="NZ_JBHUFV010000036.1"/>
</dbReference>
<accession>A0ABW4T001</accession>
<keyword evidence="3" id="KW-1185">Reference proteome</keyword>
<gene>
    <name evidence="2" type="ORF">ACFSKW_25160</name>
</gene>
<dbReference type="Gene3D" id="2.60.120.260">
    <property type="entry name" value="Galactose-binding domain-like"/>
    <property type="match status" value="1"/>
</dbReference>
<evidence type="ECO:0000256" key="1">
    <source>
        <dbReference type="SAM" id="SignalP"/>
    </source>
</evidence>